<proteinExistence type="predicted"/>
<keyword evidence="2" id="KW-1185">Reference proteome</keyword>
<dbReference type="Proteomes" id="UP001255246">
    <property type="component" value="Unassembled WGS sequence"/>
</dbReference>
<sequence>MKKPTYYLILILFCLSCKTPPERNCADYKTGTFEFTSIVNGEEMTTIFERIGKLEIDYFQGKQDSSTVRWINECEYILKRVNPKNRIEEKPIHIKILTTTDSSYTFEFNTVGETKKLRGTAFKKH</sequence>
<dbReference type="RefSeq" id="WP_311351202.1">
    <property type="nucleotide sequence ID" value="NZ_JAVRHR010000002.1"/>
</dbReference>
<dbReference type="EMBL" id="JAVRHR010000002">
    <property type="protein sequence ID" value="MDT0607468.1"/>
    <property type="molecule type" value="Genomic_DNA"/>
</dbReference>
<comment type="caution">
    <text evidence="1">The sequence shown here is derived from an EMBL/GenBank/DDBJ whole genome shotgun (WGS) entry which is preliminary data.</text>
</comment>
<evidence type="ECO:0000313" key="2">
    <source>
        <dbReference type="Proteomes" id="UP001255246"/>
    </source>
</evidence>
<evidence type="ECO:0000313" key="1">
    <source>
        <dbReference type="EMBL" id="MDT0607468.1"/>
    </source>
</evidence>
<name>A0ABU3AEG2_9FLAO</name>
<accession>A0ABU3AEG2</accession>
<organism evidence="1 2">
    <name type="scientific">Croceitalea rosinachiae</name>
    <dbReference type="NCBI Taxonomy" id="3075596"/>
    <lineage>
        <taxon>Bacteria</taxon>
        <taxon>Pseudomonadati</taxon>
        <taxon>Bacteroidota</taxon>
        <taxon>Flavobacteriia</taxon>
        <taxon>Flavobacteriales</taxon>
        <taxon>Flavobacteriaceae</taxon>
        <taxon>Croceitalea</taxon>
    </lineage>
</organism>
<gene>
    <name evidence="1" type="ORF">RM706_10525</name>
</gene>
<reference evidence="1 2" key="1">
    <citation type="submission" date="2023-09" db="EMBL/GenBank/DDBJ databases">
        <authorList>
            <person name="Rey-Velasco X."/>
        </authorList>
    </citation>
    <scope>NUCLEOTIDE SEQUENCE [LARGE SCALE GENOMIC DNA]</scope>
    <source>
        <strain evidence="1 2">F388</strain>
    </source>
</reference>
<protein>
    <submittedName>
        <fullName evidence="1">DNA topoisomerase IV</fullName>
    </submittedName>
</protein>